<evidence type="ECO:0000256" key="11">
    <source>
        <dbReference type="PIRSR" id="PIRSR602124-2"/>
    </source>
</evidence>
<dbReference type="EMBL" id="MU128997">
    <property type="protein sequence ID" value="KAF9511697.1"/>
    <property type="molecule type" value="Genomic_DNA"/>
</dbReference>
<evidence type="ECO:0000256" key="9">
    <source>
        <dbReference type="ARBA" id="ARBA00031366"/>
    </source>
</evidence>
<evidence type="ECO:0000256" key="8">
    <source>
        <dbReference type="ARBA" id="ARBA00023136"/>
    </source>
</evidence>
<dbReference type="InterPro" id="IPR002124">
    <property type="entry name" value="Cyt_c_oxidase_su5b"/>
</dbReference>
<evidence type="ECO:0000256" key="2">
    <source>
        <dbReference type="ARBA" id="ARBA00010292"/>
    </source>
</evidence>
<dbReference type="PANTHER" id="PTHR10122:SF0">
    <property type="entry name" value="CYTOCHROME C OXIDASE SUBUNIT 5B, ISOFORM A-RELATED"/>
    <property type="match status" value="1"/>
</dbReference>
<evidence type="ECO:0000256" key="10">
    <source>
        <dbReference type="ARBA" id="ARBA00070613"/>
    </source>
</evidence>
<feature type="region of interest" description="Disordered" evidence="12">
    <location>
        <begin position="29"/>
        <end position="52"/>
    </location>
</feature>
<keyword evidence="6" id="KW-0809">Transit peptide</keyword>
<feature type="binding site" evidence="11">
    <location>
        <position position="131"/>
    </location>
    <ligand>
        <name>Zn(2+)</name>
        <dbReference type="ChEBI" id="CHEBI:29105"/>
    </ligand>
</feature>
<dbReference type="GO" id="GO:0006123">
    <property type="term" value="P:mitochondrial electron transport, cytochrome c to oxygen"/>
    <property type="evidence" value="ECO:0007669"/>
    <property type="project" value="InterPro"/>
</dbReference>
<dbReference type="SUPFAM" id="SSF57802">
    <property type="entry name" value="Rubredoxin-like"/>
    <property type="match status" value="1"/>
</dbReference>
<evidence type="ECO:0000256" key="12">
    <source>
        <dbReference type="SAM" id="MobiDB-lite"/>
    </source>
</evidence>
<dbReference type="PROSITE" id="PS51359">
    <property type="entry name" value="COX5B_2"/>
    <property type="match status" value="1"/>
</dbReference>
<dbReference type="Gene3D" id="2.60.11.10">
    <property type="entry name" value="Cytochrome c oxidase, subunit Vb"/>
    <property type="match status" value="1"/>
</dbReference>
<reference evidence="13" key="1">
    <citation type="journal article" date="2020" name="Nat. Commun.">
        <title>Large-scale genome sequencing of mycorrhizal fungi provides insights into the early evolution of symbiotic traits.</title>
        <authorList>
            <person name="Miyauchi S."/>
            <person name="Kiss E."/>
            <person name="Kuo A."/>
            <person name="Drula E."/>
            <person name="Kohler A."/>
            <person name="Sanchez-Garcia M."/>
            <person name="Morin E."/>
            <person name="Andreopoulos B."/>
            <person name="Barry K.W."/>
            <person name="Bonito G."/>
            <person name="Buee M."/>
            <person name="Carver A."/>
            <person name="Chen C."/>
            <person name="Cichocki N."/>
            <person name="Clum A."/>
            <person name="Culley D."/>
            <person name="Crous P.W."/>
            <person name="Fauchery L."/>
            <person name="Girlanda M."/>
            <person name="Hayes R.D."/>
            <person name="Keri Z."/>
            <person name="LaButti K."/>
            <person name="Lipzen A."/>
            <person name="Lombard V."/>
            <person name="Magnuson J."/>
            <person name="Maillard F."/>
            <person name="Murat C."/>
            <person name="Nolan M."/>
            <person name="Ohm R.A."/>
            <person name="Pangilinan J."/>
            <person name="Pereira M.F."/>
            <person name="Perotto S."/>
            <person name="Peter M."/>
            <person name="Pfister S."/>
            <person name="Riley R."/>
            <person name="Sitrit Y."/>
            <person name="Stielow J.B."/>
            <person name="Szollosi G."/>
            <person name="Zifcakova L."/>
            <person name="Stursova M."/>
            <person name="Spatafora J.W."/>
            <person name="Tedersoo L."/>
            <person name="Vaario L.M."/>
            <person name="Yamada A."/>
            <person name="Yan M."/>
            <person name="Wang P."/>
            <person name="Xu J."/>
            <person name="Bruns T."/>
            <person name="Baldrian P."/>
            <person name="Vilgalys R."/>
            <person name="Dunand C."/>
            <person name="Henrissat B."/>
            <person name="Grigoriev I.V."/>
            <person name="Hibbett D."/>
            <person name="Nagy L.G."/>
            <person name="Martin F.M."/>
        </authorList>
    </citation>
    <scope>NUCLEOTIDE SEQUENCE</scope>
    <source>
        <strain evidence="13">UP504</strain>
    </source>
</reference>
<comment type="similarity">
    <text evidence="2">Belongs to the cytochrome c oxidase subunit 5B family.</text>
</comment>
<evidence type="ECO:0000256" key="5">
    <source>
        <dbReference type="ARBA" id="ARBA00022833"/>
    </source>
</evidence>
<dbReference type="CDD" id="cd00924">
    <property type="entry name" value="Cyt_c_Oxidase_Vb"/>
    <property type="match status" value="1"/>
</dbReference>
<dbReference type="GO" id="GO:0005743">
    <property type="term" value="C:mitochondrial inner membrane"/>
    <property type="evidence" value="ECO:0007669"/>
    <property type="project" value="UniProtKB-SubCell"/>
</dbReference>
<protein>
    <recommendedName>
        <fullName evidence="10">Cytochrome c oxidase subunit 4, mitochondrial</fullName>
    </recommendedName>
    <alternativeName>
        <fullName evidence="9">Cytochrome c oxidase polypeptide IV</fullName>
    </alternativeName>
</protein>
<dbReference type="FunFam" id="2.60.11.10:FF:000003">
    <property type="entry name" value="Cytochrome c oxidase subunit IV"/>
    <property type="match status" value="1"/>
</dbReference>
<keyword evidence="8" id="KW-0472">Membrane</keyword>
<keyword evidence="4" id="KW-0999">Mitochondrion inner membrane</keyword>
<accession>A0A9P6AU29</accession>
<dbReference type="AlphaFoldDB" id="A0A9P6AU29"/>
<dbReference type="InterPro" id="IPR036972">
    <property type="entry name" value="Cyt_c_oxidase_su5b_sf"/>
</dbReference>
<dbReference type="OrthoDB" id="10249250at2759"/>
<feature type="binding site" evidence="11">
    <location>
        <position position="128"/>
    </location>
    <ligand>
        <name>Zn(2+)</name>
        <dbReference type="ChEBI" id="CHEBI:29105"/>
    </ligand>
</feature>
<evidence type="ECO:0000256" key="7">
    <source>
        <dbReference type="ARBA" id="ARBA00023128"/>
    </source>
</evidence>
<evidence type="ECO:0000256" key="3">
    <source>
        <dbReference type="ARBA" id="ARBA00022723"/>
    </source>
</evidence>
<evidence type="ECO:0000256" key="4">
    <source>
        <dbReference type="ARBA" id="ARBA00022792"/>
    </source>
</evidence>
<keyword evidence="14" id="KW-1185">Reference proteome</keyword>
<evidence type="ECO:0000313" key="13">
    <source>
        <dbReference type="EMBL" id="KAF9511697.1"/>
    </source>
</evidence>
<evidence type="ECO:0000313" key="14">
    <source>
        <dbReference type="Proteomes" id="UP000886523"/>
    </source>
</evidence>
<keyword evidence="3 11" id="KW-0479">Metal-binding</keyword>
<feature type="compositionally biased region" description="Low complexity" evidence="12">
    <location>
        <begin position="33"/>
        <end position="47"/>
    </location>
</feature>
<organism evidence="13 14">
    <name type="scientific">Hydnum rufescens UP504</name>
    <dbReference type="NCBI Taxonomy" id="1448309"/>
    <lineage>
        <taxon>Eukaryota</taxon>
        <taxon>Fungi</taxon>
        <taxon>Dikarya</taxon>
        <taxon>Basidiomycota</taxon>
        <taxon>Agaricomycotina</taxon>
        <taxon>Agaricomycetes</taxon>
        <taxon>Cantharellales</taxon>
        <taxon>Hydnaceae</taxon>
        <taxon>Hydnum</taxon>
    </lineage>
</organism>
<sequence>MLRSLVSSRGTMRLSNSIRFRAVATTPKRLSDAHAPPALLGDGAPAGSVPTDHNQATGLERLQLLGHMEGVDVFDMQPLEVVKLGTKKDPIIVKSYAPLRQIGCTGFPVDSHDTLWFNLSKDKEFTRCSECGSVYKMDYQGVDDPHAHH</sequence>
<dbReference type="PANTHER" id="PTHR10122">
    <property type="entry name" value="CYTOCHROME C OXIDASE SUBUNIT 5B, MITOCHONDRIAL"/>
    <property type="match status" value="1"/>
</dbReference>
<name>A0A9P6AU29_9AGAM</name>
<dbReference type="Pfam" id="PF01215">
    <property type="entry name" value="COX5B"/>
    <property type="match status" value="1"/>
</dbReference>
<dbReference type="Proteomes" id="UP000886523">
    <property type="component" value="Unassembled WGS sequence"/>
</dbReference>
<comment type="caution">
    <text evidence="13">The sequence shown here is derived from an EMBL/GenBank/DDBJ whole genome shotgun (WGS) entry which is preliminary data.</text>
</comment>
<keyword evidence="7" id="KW-0496">Mitochondrion</keyword>
<proteinExistence type="inferred from homology"/>
<feature type="binding site" evidence="11">
    <location>
        <position position="112"/>
    </location>
    <ligand>
        <name>Zn(2+)</name>
        <dbReference type="ChEBI" id="CHEBI:29105"/>
    </ligand>
</feature>
<evidence type="ECO:0000256" key="1">
    <source>
        <dbReference type="ARBA" id="ARBA00004443"/>
    </source>
</evidence>
<evidence type="ECO:0000256" key="6">
    <source>
        <dbReference type="ARBA" id="ARBA00022946"/>
    </source>
</evidence>
<dbReference type="GO" id="GO:0045277">
    <property type="term" value="C:respiratory chain complex IV"/>
    <property type="evidence" value="ECO:0007669"/>
    <property type="project" value="InterPro"/>
</dbReference>
<gene>
    <name evidence="13" type="ORF">BS47DRAFT_1298631</name>
</gene>
<feature type="binding site" evidence="11">
    <location>
        <position position="104"/>
    </location>
    <ligand>
        <name>Zn(2+)</name>
        <dbReference type="ChEBI" id="CHEBI:29105"/>
    </ligand>
</feature>
<keyword evidence="5 11" id="KW-0862">Zinc</keyword>
<comment type="subcellular location">
    <subcellularLocation>
        <location evidence="1">Mitochondrion inner membrane</location>
        <topology evidence="1">Peripheral membrane protein</topology>
        <orientation evidence="1">Matrix side</orientation>
    </subcellularLocation>
</comment>
<dbReference type="GO" id="GO:0046872">
    <property type="term" value="F:metal ion binding"/>
    <property type="evidence" value="ECO:0007669"/>
    <property type="project" value="UniProtKB-KW"/>
</dbReference>